<proteinExistence type="predicted"/>
<keyword evidence="2" id="KW-1185">Reference proteome</keyword>
<reference evidence="1" key="1">
    <citation type="submission" date="2022-10" db="EMBL/GenBank/DDBJ databases">
        <title>Genome Sequence of Xylaria curta.</title>
        <authorList>
            <person name="Buettner E."/>
        </authorList>
    </citation>
    <scope>NUCLEOTIDE SEQUENCE</scope>
    <source>
        <strain evidence="1">Babe10</strain>
    </source>
</reference>
<dbReference type="EMBL" id="JAPDGR010002631">
    <property type="protein sequence ID" value="KAJ2974911.1"/>
    <property type="molecule type" value="Genomic_DNA"/>
</dbReference>
<gene>
    <name evidence="1" type="ORF">NUW58_g8508</name>
</gene>
<sequence>MRLDRSTVYAVPPRILGYILRDKVWAQLQVEHIDKIEDSDYAYRAGLHLKSDSSQSGEDIKDLLFNLVSTHGQGHPGVGKTSTAETLAAAAKKTLFSIGVGDIGTKAKKVESNLRRIFDLATKWKAILLMFVTYDTTRWCYANNTRDEVDVFVQSRAVGHQGQTTERNALVSVFLRVLETYKGILILTTNQIALFDVAIQSRIHVAIKYTSLDKEQSINIFKQSLDQYQQMGQVDEYSSILTFGRTELPKKGFDGRQLRNLVASAVGRARGRPAGSNKMRLEDIQTIVSNITTFKGDVDYQMRRWEGGLTYQYVLVL</sequence>
<dbReference type="Proteomes" id="UP001143856">
    <property type="component" value="Unassembled WGS sequence"/>
</dbReference>
<comment type="caution">
    <text evidence="1">The sequence shown here is derived from an EMBL/GenBank/DDBJ whole genome shotgun (WGS) entry which is preliminary data.</text>
</comment>
<evidence type="ECO:0000313" key="1">
    <source>
        <dbReference type="EMBL" id="KAJ2974911.1"/>
    </source>
</evidence>
<protein>
    <submittedName>
        <fullName evidence="1">Uncharacterized protein</fullName>
    </submittedName>
</protein>
<evidence type="ECO:0000313" key="2">
    <source>
        <dbReference type="Proteomes" id="UP001143856"/>
    </source>
</evidence>
<accession>A0ACC1N7S2</accession>
<organism evidence="1 2">
    <name type="scientific">Xylaria curta</name>
    <dbReference type="NCBI Taxonomy" id="42375"/>
    <lineage>
        <taxon>Eukaryota</taxon>
        <taxon>Fungi</taxon>
        <taxon>Dikarya</taxon>
        <taxon>Ascomycota</taxon>
        <taxon>Pezizomycotina</taxon>
        <taxon>Sordariomycetes</taxon>
        <taxon>Xylariomycetidae</taxon>
        <taxon>Xylariales</taxon>
        <taxon>Xylariaceae</taxon>
        <taxon>Xylaria</taxon>
    </lineage>
</organism>
<name>A0ACC1N7S2_9PEZI</name>